<proteinExistence type="predicted"/>
<feature type="compositionally biased region" description="Basic and acidic residues" evidence="1">
    <location>
        <begin position="52"/>
        <end position="69"/>
    </location>
</feature>
<feature type="region of interest" description="Disordered" evidence="1">
    <location>
        <begin position="49"/>
        <end position="101"/>
    </location>
</feature>
<reference evidence="2" key="1">
    <citation type="submission" date="2021-06" db="EMBL/GenBank/DDBJ databases">
        <title>Parelaphostrongylus tenuis whole genome reference sequence.</title>
        <authorList>
            <person name="Garwood T.J."/>
            <person name="Larsen P.A."/>
            <person name="Fountain-Jones N.M."/>
            <person name="Garbe J.R."/>
            <person name="Macchietto M.G."/>
            <person name="Kania S.A."/>
            <person name="Gerhold R.W."/>
            <person name="Richards J.E."/>
            <person name="Wolf T.M."/>
        </authorList>
    </citation>
    <scope>NUCLEOTIDE SEQUENCE</scope>
    <source>
        <strain evidence="2">MNPRO001-30</strain>
        <tissue evidence="2">Meninges</tissue>
    </source>
</reference>
<keyword evidence="3" id="KW-1185">Reference proteome</keyword>
<dbReference type="AlphaFoldDB" id="A0AAD5MLI8"/>
<name>A0AAD5MLI8_PARTN</name>
<gene>
    <name evidence="2" type="ORF">KIN20_016429</name>
</gene>
<feature type="compositionally biased region" description="Basic and acidic residues" evidence="1">
    <location>
        <begin position="92"/>
        <end position="101"/>
    </location>
</feature>
<dbReference type="EMBL" id="JAHQIW010003299">
    <property type="protein sequence ID" value="KAJ1358113.1"/>
    <property type="molecule type" value="Genomic_DNA"/>
</dbReference>
<accession>A0AAD5MLI8</accession>
<comment type="caution">
    <text evidence="2">The sequence shown here is derived from an EMBL/GenBank/DDBJ whole genome shotgun (WGS) entry which is preliminary data.</text>
</comment>
<dbReference type="Proteomes" id="UP001196413">
    <property type="component" value="Unassembled WGS sequence"/>
</dbReference>
<evidence type="ECO:0000313" key="2">
    <source>
        <dbReference type="EMBL" id="KAJ1358113.1"/>
    </source>
</evidence>
<protein>
    <submittedName>
        <fullName evidence="2">Uncharacterized protein</fullName>
    </submittedName>
</protein>
<evidence type="ECO:0000256" key="1">
    <source>
        <dbReference type="SAM" id="MobiDB-lite"/>
    </source>
</evidence>
<sequence>MTAQSIACGARSGCLTCDMYHAIDGKILSKGHHALTNVGVRSFSQDNVYTSHRKEGLRKSSMKWKESRSWPHPAYNSDAPSSDYGPPPLMEHFLREHDPDI</sequence>
<organism evidence="2 3">
    <name type="scientific">Parelaphostrongylus tenuis</name>
    <name type="common">Meningeal worm</name>
    <dbReference type="NCBI Taxonomy" id="148309"/>
    <lineage>
        <taxon>Eukaryota</taxon>
        <taxon>Metazoa</taxon>
        <taxon>Ecdysozoa</taxon>
        <taxon>Nematoda</taxon>
        <taxon>Chromadorea</taxon>
        <taxon>Rhabditida</taxon>
        <taxon>Rhabditina</taxon>
        <taxon>Rhabditomorpha</taxon>
        <taxon>Strongyloidea</taxon>
        <taxon>Metastrongylidae</taxon>
        <taxon>Parelaphostrongylus</taxon>
    </lineage>
</organism>
<evidence type="ECO:0000313" key="3">
    <source>
        <dbReference type="Proteomes" id="UP001196413"/>
    </source>
</evidence>